<dbReference type="InterPro" id="IPR036847">
    <property type="entry name" value="RimP_C_sf"/>
</dbReference>
<accession>A0A2W5F744</accession>
<gene>
    <name evidence="3" type="primary">rimP</name>
    <name evidence="6" type="ORF">DI598_02145</name>
</gene>
<protein>
    <recommendedName>
        <fullName evidence="3">Ribosome maturation factor RimP</fullName>
    </recommendedName>
</protein>
<dbReference type="Proteomes" id="UP000249645">
    <property type="component" value="Unassembled WGS sequence"/>
</dbReference>
<dbReference type="PANTHER" id="PTHR33867:SF1">
    <property type="entry name" value="RIBOSOME MATURATION FACTOR RIMP"/>
    <property type="match status" value="1"/>
</dbReference>
<dbReference type="GO" id="GO:0005829">
    <property type="term" value="C:cytosol"/>
    <property type="evidence" value="ECO:0007669"/>
    <property type="project" value="TreeGrafter"/>
</dbReference>
<evidence type="ECO:0000313" key="6">
    <source>
        <dbReference type="EMBL" id="PZP51861.1"/>
    </source>
</evidence>
<dbReference type="PANTHER" id="PTHR33867">
    <property type="entry name" value="RIBOSOME MATURATION FACTOR RIMP"/>
    <property type="match status" value="1"/>
</dbReference>
<keyword evidence="2 3" id="KW-0690">Ribosome biogenesis</keyword>
<dbReference type="GO" id="GO:0006412">
    <property type="term" value="P:translation"/>
    <property type="evidence" value="ECO:0007669"/>
    <property type="project" value="TreeGrafter"/>
</dbReference>
<dbReference type="InterPro" id="IPR028989">
    <property type="entry name" value="RimP_N"/>
</dbReference>
<evidence type="ECO:0000259" key="4">
    <source>
        <dbReference type="Pfam" id="PF02576"/>
    </source>
</evidence>
<sequence length="156" mass="17323">MAEDILVEKLAGIVNDIIKDDTQYFLVSIKIKPTNNVKVYLDGDNGITIEKCIQINRKMAAAIEETGILPSDNFSLEVSSPGIDSPLVLHRQYVKNKGRLLEVTLTDEAEILGKLIEVTEQNIVLEVTSGKGKKAVTEQKEIPFDQIKKAVVQIQF</sequence>
<dbReference type="SUPFAM" id="SSF74942">
    <property type="entry name" value="YhbC-like, C-terminal domain"/>
    <property type="match status" value="1"/>
</dbReference>
<feature type="domain" description="Ribosome maturation factor RimP N-terminal" evidence="4">
    <location>
        <begin position="21"/>
        <end position="84"/>
    </location>
</feature>
<evidence type="ECO:0000256" key="3">
    <source>
        <dbReference type="HAMAP-Rule" id="MF_01077"/>
    </source>
</evidence>
<dbReference type="Pfam" id="PF02576">
    <property type="entry name" value="RimP_N"/>
    <property type="match status" value="1"/>
</dbReference>
<organism evidence="6 7">
    <name type="scientific">Pseudopedobacter saltans</name>
    <dbReference type="NCBI Taxonomy" id="151895"/>
    <lineage>
        <taxon>Bacteria</taxon>
        <taxon>Pseudomonadati</taxon>
        <taxon>Bacteroidota</taxon>
        <taxon>Sphingobacteriia</taxon>
        <taxon>Sphingobacteriales</taxon>
        <taxon>Sphingobacteriaceae</taxon>
        <taxon>Pseudopedobacter</taxon>
    </lineage>
</organism>
<evidence type="ECO:0000256" key="2">
    <source>
        <dbReference type="ARBA" id="ARBA00022517"/>
    </source>
</evidence>
<evidence type="ECO:0000256" key="1">
    <source>
        <dbReference type="ARBA" id="ARBA00022490"/>
    </source>
</evidence>
<evidence type="ECO:0000313" key="7">
    <source>
        <dbReference type="Proteomes" id="UP000249645"/>
    </source>
</evidence>
<dbReference type="GO" id="GO:0000028">
    <property type="term" value="P:ribosomal small subunit assembly"/>
    <property type="evidence" value="ECO:0007669"/>
    <property type="project" value="TreeGrafter"/>
</dbReference>
<feature type="domain" description="Ribosome maturation factor RimP C-terminal" evidence="5">
    <location>
        <begin position="87"/>
        <end position="156"/>
    </location>
</feature>
<comment type="similarity">
    <text evidence="3">Belongs to the RimP family.</text>
</comment>
<reference evidence="6 7" key="1">
    <citation type="submission" date="2017-11" db="EMBL/GenBank/DDBJ databases">
        <title>Infants hospitalized years apart are colonized by the same room-sourced microbial strains.</title>
        <authorList>
            <person name="Brooks B."/>
            <person name="Olm M.R."/>
            <person name="Firek B.A."/>
            <person name="Baker R."/>
            <person name="Thomas B.C."/>
            <person name="Morowitz M.J."/>
            <person name="Banfield J.F."/>
        </authorList>
    </citation>
    <scope>NUCLEOTIDE SEQUENCE [LARGE SCALE GENOMIC DNA]</scope>
    <source>
        <strain evidence="6">S2_009_000_R2_76</strain>
    </source>
</reference>
<dbReference type="InterPro" id="IPR035956">
    <property type="entry name" value="RimP_N_sf"/>
</dbReference>
<dbReference type="InterPro" id="IPR003728">
    <property type="entry name" value="Ribosome_maturation_RimP"/>
</dbReference>
<dbReference type="InterPro" id="IPR028998">
    <property type="entry name" value="RimP_C"/>
</dbReference>
<name>A0A2W5F744_9SPHI</name>
<comment type="function">
    <text evidence="3">Required for maturation of 30S ribosomal subunits.</text>
</comment>
<dbReference type="Gene3D" id="3.30.300.70">
    <property type="entry name" value="RimP-like superfamily, N-terminal"/>
    <property type="match status" value="1"/>
</dbReference>
<proteinExistence type="inferred from homology"/>
<dbReference type="HAMAP" id="MF_01077">
    <property type="entry name" value="RimP"/>
    <property type="match status" value="1"/>
</dbReference>
<dbReference type="Pfam" id="PF17384">
    <property type="entry name" value="DUF150_C"/>
    <property type="match status" value="1"/>
</dbReference>
<dbReference type="SUPFAM" id="SSF75420">
    <property type="entry name" value="YhbC-like, N-terminal domain"/>
    <property type="match status" value="1"/>
</dbReference>
<dbReference type="AlphaFoldDB" id="A0A2W5F744"/>
<dbReference type="CDD" id="cd01734">
    <property type="entry name" value="YlxS_C"/>
    <property type="match status" value="1"/>
</dbReference>
<dbReference type="EMBL" id="QFOI01000019">
    <property type="protein sequence ID" value="PZP51861.1"/>
    <property type="molecule type" value="Genomic_DNA"/>
</dbReference>
<keyword evidence="1 3" id="KW-0963">Cytoplasm</keyword>
<comment type="caution">
    <text evidence="6">The sequence shown here is derived from an EMBL/GenBank/DDBJ whole genome shotgun (WGS) entry which is preliminary data.</text>
</comment>
<comment type="subcellular location">
    <subcellularLocation>
        <location evidence="3">Cytoplasm</location>
    </subcellularLocation>
</comment>
<evidence type="ECO:0000259" key="5">
    <source>
        <dbReference type="Pfam" id="PF17384"/>
    </source>
</evidence>